<dbReference type="KEGG" id="pcor:KS4_13930"/>
<dbReference type="AlphaFoldDB" id="A0A517YSY6"/>
<evidence type="ECO:0000313" key="2">
    <source>
        <dbReference type="Proteomes" id="UP000317369"/>
    </source>
</evidence>
<dbReference type="EMBL" id="CP036425">
    <property type="protein sequence ID" value="QDU33347.1"/>
    <property type="molecule type" value="Genomic_DNA"/>
</dbReference>
<organism evidence="1 2">
    <name type="scientific">Poriferisphaera corsica</name>
    <dbReference type="NCBI Taxonomy" id="2528020"/>
    <lineage>
        <taxon>Bacteria</taxon>
        <taxon>Pseudomonadati</taxon>
        <taxon>Planctomycetota</taxon>
        <taxon>Phycisphaerae</taxon>
        <taxon>Phycisphaerales</taxon>
        <taxon>Phycisphaeraceae</taxon>
        <taxon>Poriferisphaera</taxon>
    </lineage>
</organism>
<gene>
    <name evidence="1" type="ORF">KS4_13930</name>
</gene>
<sequence>MYDMTPYRLIHVLIMFLIILVVISFVSTGHSAITATDEISVVDTNGNTSVTRTYDMSWGAAVLDWGLAEDNWGLEDLEKRNVSDETDRAGVSVSEEGRFASRNLRISMRMQKDMQLLSDMSEDVQVRVLGEGGRMMLVEGDLAGVERFEKLLNMYQQMHAKHVLGITVRGYLVDVDAEGIDGLVRMKHHTLDTADSTELKRRLDGMVGGAAVQMMGQVIEGGGSSWVSRIGKQWMVSADDNPKGVGEAAYSNMQGHARAKVKVFEINDDGIARVGLTLGLRAQGTETAGYREVEVEADINPDLDEEAYRRQHFLGLSQDKTKETRLEKTDAEGGVNEYGGRYRSVSEVRLPGSLVVVQSVWWDLSNEEQLSKDSESTDKKTSAIDGRIMIWIVDLGRE</sequence>
<keyword evidence="2" id="KW-1185">Reference proteome</keyword>
<reference evidence="1 2" key="1">
    <citation type="submission" date="2019-02" db="EMBL/GenBank/DDBJ databases">
        <title>Deep-cultivation of Planctomycetes and their phenomic and genomic characterization uncovers novel biology.</title>
        <authorList>
            <person name="Wiegand S."/>
            <person name="Jogler M."/>
            <person name="Boedeker C."/>
            <person name="Pinto D."/>
            <person name="Vollmers J."/>
            <person name="Rivas-Marin E."/>
            <person name="Kohn T."/>
            <person name="Peeters S.H."/>
            <person name="Heuer A."/>
            <person name="Rast P."/>
            <person name="Oberbeckmann S."/>
            <person name="Bunk B."/>
            <person name="Jeske O."/>
            <person name="Meyerdierks A."/>
            <person name="Storesund J.E."/>
            <person name="Kallscheuer N."/>
            <person name="Luecker S."/>
            <person name="Lage O.M."/>
            <person name="Pohl T."/>
            <person name="Merkel B.J."/>
            <person name="Hornburger P."/>
            <person name="Mueller R.-W."/>
            <person name="Bruemmer F."/>
            <person name="Labrenz M."/>
            <person name="Spormann A.M."/>
            <person name="Op den Camp H."/>
            <person name="Overmann J."/>
            <person name="Amann R."/>
            <person name="Jetten M.S.M."/>
            <person name="Mascher T."/>
            <person name="Medema M.H."/>
            <person name="Devos D.P."/>
            <person name="Kaster A.-K."/>
            <person name="Ovreas L."/>
            <person name="Rohde M."/>
            <person name="Galperin M.Y."/>
            <person name="Jogler C."/>
        </authorList>
    </citation>
    <scope>NUCLEOTIDE SEQUENCE [LARGE SCALE GENOMIC DNA]</scope>
    <source>
        <strain evidence="1 2">KS4</strain>
    </source>
</reference>
<accession>A0A517YSY6</accession>
<name>A0A517YSY6_9BACT</name>
<evidence type="ECO:0000313" key="1">
    <source>
        <dbReference type="EMBL" id="QDU33347.1"/>
    </source>
</evidence>
<dbReference type="RefSeq" id="WP_145076312.1">
    <property type="nucleotide sequence ID" value="NZ_CP036425.1"/>
</dbReference>
<proteinExistence type="predicted"/>
<dbReference type="Proteomes" id="UP000317369">
    <property type="component" value="Chromosome"/>
</dbReference>
<protein>
    <submittedName>
        <fullName evidence="1">Uncharacterized protein</fullName>
    </submittedName>
</protein>